<feature type="region of interest" description="Disordered" evidence="5">
    <location>
        <begin position="62"/>
        <end position="204"/>
    </location>
</feature>
<dbReference type="PANTHER" id="PTHR14577:SF0">
    <property type="entry name" value="NUCLEOLAR PROTEIN 12"/>
    <property type="match status" value="1"/>
</dbReference>
<protein>
    <recommendedName>
        <fullName evidence="8">Nucleolar protein 12</fullName>
    </recommendedName>
</protein>
<dbReference type="Pfam" id="PF09805">
    <property type="entry name" value="Nop25"/>
    <property type="match status" value="1"/>
</dbReference>
<comment type="similarity">
    <text evidence="2">Belongs to the RRP17 family.</text>
</comment>
<dbReference type="VEuPathDB" id="AmoebaDB:DICPUDRAFT_81630"/>
<organism evidence="6 7">
    <name type="scientific">Dictyostelium purpureum</name>
    <name type="common">Slime mold</name>
    <dbReference type="NCBI Taxonomy" id="5786"/>
    <lineage>
        <taxon>Eukaryota</taxon>
        <taxon>Amoebozoa</taxon>
        <taxon>Evosea</taxon>
        <taxon>Eumycetozoa</taxon>
        <taxon>Dictyostelia</taxon>
        <taxon>Dictyosteliales</taxon>
        <taxon>Dictyosteliaceae</taxon>
        <taxon>Dictyostelium</taxon>
    </lineage>
</organism>
<evidence type="ECO:0000256" key="4">
    <source>
        <dbReference type="ARBA" id="ARBA00023242"/>
    </source>
</evidence>
<evidence type="ECO:0000256" key="3">
    <source>
        <dbReference type="ARBA" id="ARBA00023054"/>
    </source>
</evidence>
<dbReference type="STRING" id="5786.F0ZU38"/>
<dbReference type="AlphaFoldDB" id="F0ZU38"/>
<dbReference type="eggNOG" id="ENOG502RCKZ">
    <property type="taxonomic scope" value="Eukaryota"/>
</dbReference>
<dbReference type="InParanoid" id="F0ZU38"/>
<dbReference type="GO" id="GO:0005730">
    <property type="term" value="C:nucleolus"/>
    <property type="evidence" value="ECO:0000318"/>
    <property type="project" value="GO_Central"/>
</dbReference>
<evidence type="ECO:0000313" key="6">
    <source>
        <dbReference type="EMBL" id="EGC32557.1"/>
    </source>
</evidence>
<evidence type="ECO:0000313" key="7">
    <source>
        <dbReference type="Proteomes" id="UP000001064"/>
    </source>
</evidence>
<dbReference type="PANTHER" id="PTHR14577">
    <property type="entry name" value="NUCLEOLAR PROTEIN 12"/>
    <property type="match status" value="1"/>
</dbReference>
<feature type="compositionally biased region" description="Basic and acidic residues" evidence="5">
    <location>
        <begin position="109"/>
        <end position="133"/>
    </location>
</feature>
<feature type="region of interest" description="Disordered" evidence="5">
    <location>
        <begin position="260"/>
        <end position="285"/>
    </location>
</feature>
<feature type="compositionally biased region" description="Basic residues" evidence="5">
    <location>
        <begin position="179"/>
        <end position="188"/>
    </location>
</feature>
<evidence type="ECO:0000256" key="5">
    <source>
        <dbReference type="SAM" id="MobiDB-lite"/>
    </source>
</evidence>
<keyword evidence="3" id="KW-0175">Coiled coil</keyword>
<dbReference type="GeneID" id="10508705"/>
<dbReference type="Proteomes" id="UP000001064">
    <property type="component" value="Unassembled WGS sequence"/>
</dbReference>
<feature type="region of interest" description="Disordered" evidence="5">
    <location>
        <begin position="1"/>
        <end position="22"/>
    </location>
</feature>
<gene>
    <name evidence="6" type="ORF">DICPUDRAFT_81630</name>
</gene>
<dbReference type="InterPro" id="IPR019186">
    <property type="entry name" value="Nucleolar_protein_12"/>
</dbReference>
<dbReference type="OMA" id="SYNEHDR"/>
<comment type="subcellular location">
    <subcellularLocation>
        <location evidence="1">Nucleus</location>
        <location evidence="1">Nucleolus</location>
    </subcellularLocation>
</comment>
<keyword evidence="7" id="KW-1185">Reference proteome</keyword>
<feature type="compositionally biased region" description="Basic and acidic residues" evidence="5">
    <location>
        <begin position="62"/>
        <end position="73"/>
    </location>
</feature>
<evidence type="ECO:0000256" key="2">
    <source>
        <dbReference type="ARBA" id="ARBA00007175"/>
    </source>
</evidence>
<dbReference type="OrthoDB" id="20620at2759"/>
<reference evidence="7" key="1">
    <citation type="journal article" date="2011" name="Genome Biol.">
        <title>Comparative genomics of the social amoebae Dictyostelium discoideum and Dictyostelium purpureum.</title>
        <authorList>
            <consortium name="US DOE Joint Genome Institute (JGI-PGF)"/>
            <person name="Sucgang R."/>
            <person name="Kuo A."/>
            <person name="Tian X."/>
            <person name="Salerno W."/>
            <person name="Parikh A."/>
            <person name="Feasley C.L."/>
            <person name="Dalin E."/>
            <person name="Tu H."/>
            <person name="Huang E."/>
            <person name="Barry K."/>
            <person name="Lindquist E."/>
            <person name="Shapiro H."/>
            <person name="Bruce D."/>
            <person name="Schmutz J."/>
            <person name="Salamov A."/>
            <person name="Fey P."/>
            <person name="Gaudet P."/>
            <person name="Anjard C."/>
            <person name="Babu M.M."/>
            <person name="Basu S."/>
            <person name="Bushmanova Y."/>
            <person name="van der Wel H."/>
            <person name="Katoh-Kurasawa M."/>
            <person name="Dinh C."/>
            <person name="Coutinho P.M."/>
            <person name="Saito T."/>
            <person name="Elias M."/>
            <person name="Schaap P."/>
            <person name="Kay R.R."/>
            <person name="Henrissat B."/>
            <person name="Eichinger L."/>
            <person name="Rivero F."/>
            <person name="Putnam N.H."/>
            <person name="West C.M."/>
            <person name="Loomis W.F."/>
            <person name="Chisholm R.L."/>
            <person name="Shaulsky G."/>
            <person name="Strassmann J.E."/>
            <person name="Queller D.C."/>
            <person name="Kuspa A."/>
            <person name="Grigoriev I.V."/>
        </authorList>
    </citation>
    <scope>NUCLEOTIDE SEQUENCE [LARGE SCALE GENOMIC DNA]</scope>
    <source>
        <strain evidence="7">QSDP1</strain>
    </source>
</reference>
<keyword evidence="4" id="KW-0539">Nucleus</keyword>
<proteinExistence type="inferred from homology"/>
<feature type="compositionally biased region" description="Basic residues" evidence="5">
    <location>
        <begin position="272"/>
        <end position="285"/>
    </location>
</feature>
<accession>F0ZU38</accession>
<sequence length="285" mass="33525">MSSVGFKLKGPPPKAPNYTAAAKNTDRVKEISYNEHDRKDFLTGFSRRKKERREFAMQRIAEKEKNEKKEQKKFAQLQREAFQQSIKDSKKKHQDEFGLEHSDEEECDTKDTQEEKIKNEVKKSFEISSDDKIVTTVIKPLSFNSDGEEEEEEEDEDMESEEEEEEEEEEEQDNENNKKHPVVKKTQTKKPEINKFKKEKDTVSPENLILINKDQKIYQDEKGRKIKMKKEKGKIIPVVLTQAAETALEKGWKLPRALRTKEKKSWSFATQKKSRKKARKEKKGK</sequence>
<dbReference type="EMBL" id="GL871187">
    <property type="protein sequence ID" value="EGC32557.1"/>
    <property type="molecule type" value="Genomic_DNA"/>
</dbReference>
<feature type="compositionally biased region" description="Basic and acidic residues" evidence="5">
    <location>
        <begin position="189"/>
        <end position="203"/>
    </location>
</feature>
<dbReference type="GO" id="GO:0019843">
    <property type="term" value="F:rRNA binding"/>
    <property type="evidence" value="ECO:0000318"/>
    <property type="project" value="GO_Central"/>
</dbReference>
<evidence type="ECO:0000256" key="1">
    <source>
        <dbReference type="ARBA" id="ARBA00004604"/>
    </source>
</evidence>
<feature type="compositionally biased region" description="Acidic residues" evidence="5">
    <location>
        <begin position="146"/>
        <end position="174"/>
    </location>
</feature>
<dbReference type="RefSeq" id="XP_003290933.1">
    <property type="nucleotide sequence ID" value="XM_003290885.1"/>
</dbReference>
<dbReference type="KEGG" id="dpp:DICPUDRAFT_81630"/>
<evidence type="ECO:0008006" key="8">
    <source>
        <dbReference type="Google" id="ProtNLM"/>
    </source>
</evidence>
<name>F0ZU38_DICPU</name>